<evidence type="ECO:0000313" key="2">
    <source>
        <dbReference type="EMBL" id="PAA80101.1"/>
    </source>
</evidence>
<dbReference type="InterPro" id="IPR011990">
    <property type="entry name" value="TPR-like_helical_dom_sf"/>
</dbReference>
<dbReference type="SMART" id="SM00028">
    <property type="entry name" value="TPR"/>
    <property type="match status" value="8"/>
</dbReference>
<dbReference type="SUPFAM" id="SSF48452">
    <property type="entry name" value="TPR-like"/>
    <property type="match status" value="2"/>
</dbReference>
<dbReference type="InterPro" id="IPR019734">
    <property type="entry name" value="TPR_rpt"/>
</dbReference>
<organism evidence="2 3">
    <name type="scientific">Macrostomum lignano</name>
    <dbReference type="NCBI Taxonomy" id="282301"/>
    <lineage>
        <taxon>Eukaryota</taxon>
        <taxon>Metazoa</taxon>
        <taxon>Spiralia</taxon>
        <taxon>Lophotrochozoa</taxon>
        <taxon>Platyhelminthes</taxon>
        <taxon>Rhabditophora</taxon>
        <taxon>Macrostomorpha</taxon>
        <taxon>Macrostomida</taxon>
        <taxon>Macrostomidae</taxon>
        <taxon>Macrostomum</taxon>
    </lineage>
</organism>
<feature type="compositionally biased region" description="Low complexity" evidence="1">
    <location>
        <begin position="874"/>
        <end position="883"/>
    </location>
</feature>
<dbReference type="AlphaFoldDB" id="A0A267G222"/>
<evidence type="ECO:0000256" key="1">
    <source>
        <dbReference type="SAM" id="MobiDB-lite"/>
    </source>
</evidence>
<feature type="compositionally biased region" description="Polar residues" evidence="1">
    <location>
        <begin position="810"/>
        <end position="825"/>
    </location>
</feature>
<accession>A0A267G222</accession>
<reference evidence="2 3" key="1">
    <citation type="submission" date="2017-06" db="EMBL/GenBank/DDBJ databases">
        <title>A platform for efficient transgenesis in Macrostomum lignano, a flatworm model organism for stem cell research.</title>
        <authorList>
            <person name="Berezikov E."/>
        </authorList>
    </citation>
    <scope>NUCLEOTIDE SEQUENCE [LARGE SCALE GENOMIC DNA]</scope>
    <source>
        <strain evidence="2">DV1</strain>
        <tissue evidence="2">Whole organism</tissue>
    </source>
</reference>
<feature type="compositionally biased region" description="Basic residues" evidence="1">
    <location>
        <begin position="399"/>
        <end position="410"/>
    </location>
</feature>
<dbReference type="OrthoDB" id="6095748at2759"/>
<feature type="region of interest" description="Disordered" evidence="1">
    <location>
        <begin position="795"/>
        <end position="904"/>
    </location>
</feature>
<feature type="non-terminal residue" evidence="2">
    <location>
        <position position="1"/>
    </location>
</feature>
<feature type="compositionally biased region" description="Low complexity" evidence="1">
    <location>
        <begin position="637"/>
        <end position="657"/>
    </location>
</feature>
<feature type="compositionally biased region" description="Basic and acidic residues" evidence="1">
    <location>
        <begin position="738"/>
        <end position="748"/>
    </location>
</feature>
<keyword evidence="3" id="KW-1185">Reference proteome</keyword>
<sequence length="904" mass="97300">DWMNRQQQLSRLNQQQWVREIDSHLRLGGQRLRAKQSSEALDSYQRAYRLALRLADAKLIRACAFNLGACLVARGDYDKAVNYLQLVLPSERDEPPVPYVADVHFNLAVAHDRLGNAEAAQEAYRTAFLLYGGADKPQLQCEVALKIASDAESRGNNAEARSYYLAAMQACQGNQALTEWRLRCQVKHAAVSHRLGDDRPLEGLAECESAAHLVPGRAARVQLLNEIGITYMQANRYSAAAESFTSAMHSVGGVGGDDPAFQRAALLQNLAGALTALGRHREALAKYTETVRLFRSATTPSSQGLGHCYLNMALCYAHLKRVNSSAESYEMALQFAKEAGDKTTQWQALEGLGAVDFNSGHNQSATARFAEALALASDTEEARVRIAAKLQRAGGGGSRRSRGGSGRRHRWSSELPGGSRRSGSFLQGIDEDGGDSLLGGFGDGVEGEGADDSEEEPEEVQEARRRLRQAVYGEPAYGLSTEKVSDETEKAYEAQTSERDSESEDEDEQNDNNESIDKELVVPKKSRKNAAGVQGRNALGRRVDGMMETRPLMSVGSIQNVANVLHGARQGIEHRPQSDVVLYEGRELRNSGGVDSTDSGRPRRVRRVDSKLSGKARLETAGSDEDDRIPVRERVLQQLQQPPQMQEDQQQQQQQRPVSRHRSDSGDGSSPDFVLPKRPHKPPRDSLSQTSDDNNNGLNSSRSQRSQDQQQLSLSASGNSGGGRQDALRAASQSLQKLAEEIESKEPPDEYSTIRSNEAAAPVDETEKDSRPTLPTRPAVDAAAAAAADTAAAAAAAVGDKASRPRVQSRRTASLISSSTTTGTADNDLSTVSTSSASTTDDDDSDGSSSTVTNGDDADRKLKGATGQTPNSKAGSAPGEQASAGGGSGGDDSQATRRELLSSN</sequence>
<gene>
    <name evidence="2" type="ORF">BOX15_Mlig031933g5</name>
</gene>
<dbReference type="Pfam" id="PF13181">
    <property type="entry name" value="TPR_8"/>
    <property type="match status" value="1"/>
</dbReference>
<feature type="compositionally biased region" description="Acidic residues" evidence="1">
    <location>
        <begin position="445"/>
        <end position="460"/>
    </location>
</feature>
<feature type="compositionally biased region" description="Low complexity" evidence="1">
    <location>
        <begin position="827"/>
        <end position="839"/>
    </location>
</feature>
<feature type="compositionally biased region" description="Low complexity" evidence="1">
    <location>
        <begin position="700"/>
        <end position="718"/>
    </location>
</feature>
<dbReference type="PANTHER" id="PTHR47050">
    <property type="entry name" value="TETRATRICOPEPTIDE REPEAT PROTEIN 24"/>
    <property type="match status" value="1"/>
</dbReference>
<dbReference type="InterPro" id="IPR024812">
    <property type="entry name" value="TPR_24"/>
</dbReference>
<comment type="caution">
    <text evidence="2">The sequence shown here is derived from an EMBL/GenBank/DDBJ whole genome shotgun (WGS) entry which is preliminary data.</text>
</comment>
<dbReference type="Proteomes" id="UP000215902">
    <property type="component" value="Unassembled WGS sequence"/>
</dbReference>
<dbReference type="STRING" id="282301.A0A267G222"/>
<feature type="region of interest" description="Disordered" evidence="1">
    <location>
        <begin position="585"/>
        <end position="782"/>
    </location>
</feature>
<protein>
    <submittedName>
        <fullName evidence="2">Uncharacterized protein</fullName>
    </submittedName>
</protein>
<feature type="compositionally biased region" description="Basic and acidic residues" evidence="1">
    <location>
        <begin position="894"/>
        <end position="904"/>
    </location>
</feature>
<dbReference type="Pfam" id="PF13424">
    <property type="entry name" value="TPR_12"/>
    <property type="match status" value="1"/>
</dbReference>
<evidence type="ECO:0000313" key="3">
    <source>
        <dbReference type="Proteomes" id="UP000215902"/>
    </source>
</evidence>
<dbReference type="EMBL" id="NIVC01000598">
    <property type="protein sequence ID" value="PAA80101.1"/>
    <property type="molecule type" value="Genomic_DNA"/>
</dbReference>
<feature type="compositionally biased region" description="Polar residues" evidence="1">
    <location>
        <begin position="686"/>
        <end position="699"/>
    </location>
</feature>
<name>A0A267G222_9PLAT</name>
<dbReference type="Gene3D" id="1.25.40.10">
    <property type="entry name" value="Tetratricopeptide repeat domain"/>
    <property type="match status" value="2"/>
</dbReference>
<feature type="compositionally biased region" description="Basic and acidic residues" evidence="1">
    <location>
        <begin position="607"/>
        <end position="618"/>
    </location>
</feature>
<feature type="compositionally biased region" description="Basic and acidic residues" evidence="1">
    <location>
        <begin position="483"/>
        <end position="500"/>
    </location>
</feature>
<feature type="region of interest" description="Disordered" evidence="1">
    <location>
        <begin position="389"/>
        <end position="544"/>
    </location>
</feature>
<feature type="compositionally biased region" description="Acidic residues" evidence="1">
    <location>
        <begin position="501"/>
        <end position="511"/>
    </location>
</feature>
<dbReference type="PANTHER" id="PTHR47050:SF1">
    <property type="entry name" value="TETRATRICOPEPTIDE REPEAT PROTEIN 24-LIKE"/>
    <property type="match status" value="1"/>
</dbReference>
<proteinExistence type="predicted"/>